<sequence>MSATPPTFPTYGVASKLKKIQAGSVALKIVLFYMLGSICVDALEMNDAANLDRSAALRSLRFPVVGESPPNCLPPGFNFGKKDGECTYILRGPPDNGSAGSYQGGVLIGSRFPGYAPASLFSTLEVAMVLGEKAECEEWYRGCTLKDVGYWVDGRTLLRLPFRDGISLDVDFWFPTGTRTGGVDFYNGKALNFSVGIKTAITVPNWGEVRAENTTQGQVYAVTKTGEEGNDLSSLDVHARTYATAGPLYAKVGLEIFMYHYWEDLGLWAIDAMVYVKVKGERGGTTLDFYDSVILSRRDFELNK</sequence>
<gene>
    <name evidence="1" type="ORF">FOZ60_009621</name>
</gene>
<name>A0A7J6PD43_PEROL</name>
<reference evidence="1 2" key="1">
    <citation type="submission" date="2020-04" db="EMBL/GenBank/DDBJ databases">
        <title>Perkinsus olseni comparative genomics.</title>
        <authorList>
            <person name="Bogema D.R."/>
        </authorList>
    </citation>
    <scope>NUCLEOTIDE SEQUENCE [LARGE SCALE GENOMIC DNA]</scope>
    <source>
        <strain evidence="1">00978-12</strain>
    </source>
</reference>
<dbReference type="OrthoDB" id="10374140at2759"/>
<protein>
    <submittedName>
        <fullName evidence="1">Uncharacterized protein</fullName>
    </submittedName>
</protein>
<organism evidence="1 2">
    <name type="scientific">Perkinsus olseni</name>
    <name type="common">Perkinsus atlanticus</name>
    <dbReference type="NCBI Taxonomy" id="32597"/>
    <lineage>
        <taxon>Eukaryota</taxon>
        <taxon>Sar</taxon>
        <taxon>Alveolata</taxon>
        <taxon>Perkinsozoa</taxon>
        <taxon>Perkinsea</taxon>
        <taxon>Perkinsida</taxon>
        <taxon>Perkinsidae</taxon>
        <taxon>Perkinsus</taxon>
    </lineage>
</organism>
<proteinExistence type="predicted"/>
<comment type="caution">
    <text evidence="1">The sequence shown here is derived from an EMBL/GenBank/DDBJ whole genome shotgun (WGS) entry which is preliminary data.</text>
</comment>
<evidence type="ECO:0000313" key="1">
    <source>
        <dbReference type="EMBL" id="KAF4693877.1"/>
    </source>
</evidence>
<accession>A0A7J6PD43</accession>
<evidence type="ECO:0000313" key="2">
    <source>
        <dbReference type="Proteomes" id="UP000541610"/>
    </source>
</evidence>
<dbReference type="AlphaFoldDB" id="A0A7J6PD43"/>
<dbReference type="Proteomes" id="UP000541610">
    <property type="component" value="Unassembled WGS sequence"/>
</dbReference>
<dbReference type="EMBL" id="JABANP010000039">
    <property type="protein sequence ID" value="KAF4693877.1"/>
    <property type="molecule type" value="Genomic_DNA"/>
</dbReference>